<feature type="region of interest" description="Disordered" evidence="1">
    <location>
        <begin position="508"/>
        <end position="544"/>
    </location>
</feature>
<feature type="compositionally biased region" description="Polar residues" evidence="1">
    <location>
        <begin position="650"/>
        <end position="663"/>
    </location>
</feature>
<protein>
    <submittedName>
        <fullName evidence="2">Uncharacterized protein</fullName>
    </submittedName>
</protein>
<feature type="region of interest" description="Disordered" evidence="1">
    <location>
        <begin position="588"/>
        <end position="618"/>
    </location>
</feature>
<evidence type="ECO:0000313" key="2">
    <source>
        <dbReference type="EMBL" id="CAG8950794.1"/>
    </source>
</evidence>
<keyword evidence="3" id="KW-1185">Reference proteome</keyword>
<feature type="compositionally biased region" description="Basic and acidic residues" evidence="1">
    <location>
        <begin position="768"/>
        <end position="788"/>
    </location>
</feature>
<dbReference type="EMBL" id="CAJVRL010000038">
    <property type="protein sequence ID" value="CAG8950794.1"/>
    <property type="molecule type" value="Genomic_DNA"/>
</dbReference>
<dbReference type="Pfam" id="PF14441">
    <property type="entry name" value="OTT_1508_deam"/>
    <property type="match status" value="1"/>
</dbReference>
<feature type="region of interest" description="Disordered" evidence="1">
    <location>
        <begin position="672"/>
        <end position="808"/>
    </location>
</feature>
<feature type="compositionally biased region" description="Basic and acidic residues" evidence="1">
    <location>
        <begin position="597"/>
        <end position="611"/>
    </location>
</feature>
<accession>A0A9N9PFS5</accession>
<feature type="region of interest" description="Disordered" evidence="1">
    <location>
        <begin position="450"/>
        <end position="471"/>
    </location>
</feature>
<evidence type="ECO:0000313" key="3">
    <source>
        <dbReference type="Proteomes" id="UP000696280"/>
    </source>
</evidence>
<name>A0A9N9PFS5_9HELO</name>
<dbReference type="AlphaFoldDB" id="A0A9N9PFS5"/>
<feature type="compositionally biased region" description="Polar residues" evidence="1">
    <location>
        <begin position="678"/>
        <end position="690"/>
    </location>
</feature>
<reference evidence="2" key="1">
    <citation type="submission" date="2021-07" db="EMBL/GenBank/DDBJ databases">
        <authorList>
            <person name="Durling M."/>
        </authorList>
    </citation>
    <scope>NUCLEOTIDE SEQUENCE</scope>
</reference>
<dbReference type="InterPro" id="IPR027796">
    <property type="entry name" value="OTT_1508_deam-like"/>
</dbReference>
<organism evidence="2 3">
    <name type="scientific">Hymenoscyphus fraxineus</name>
    <dbReference type="NCBI Taxonomy" id="746836"/>
    <lineage>
        <taxon>Eukaryota</taxon>
        <taxon>Fungi</taxon>
        <taxon>Dikarya</taxon>
        <taxon>Ascomycota</taxon>
        <taxon>Pezizomycotina</taxon>
        <taxon>Leotiomycetes</taxon>
        <taxon>Helotiales</taxon>
        <taxon>Helotiaceae</taxon>
        <taxon>Hymenoscyphus</taxon>
    </lineage>
</organism>
<proteinExistence type="predicted"/>
<dbReference type="OrthoDB" id="4851849at2759"/>
<gene>
    <name evidence="2" type="ORF">HYFRA_00003010</name>
</gene>
<comment type="caution">
    <text evidence="2">The sequence shown here is derived from an EMBL/GenBank/DDBJ whole genome shotgun (WGS) entry which is preliminary data.</text>
</comment>
<sequence>MAPQQLIPSSNGIWTTESSKRFYKAVQLLDRKLGGRDGGKSPVHPADYRADVGNTSDSSDYTLSYSEELDLADDFAFLAAVKGDDPEYVSATVVEEQRDAPGLIIRLASNKTPKEKVVESLRGFIGMIQDHARSDERMLFDEIIGFSQERIHSRMRSAHWKQPGRFGKKSKRKPLYAQVEQKLTSIWNPVLRRGEEELELKRDLRQLSTTLKEFDSSPENRRVSKLKEILLQCHSISHGAAFNSLEKRFRHFGLSEKESQSSVIRQIDKLGKYWQICLNLVRHSRRRRTRGLFKNFKLEPILAPPAGQPYGSNERCFVHGEVQLVLHYEMNMVESPPRAIGSSKSACFLCDRFVSLHGKFRISHSHMKFYSQWMVTDSEWMGSEQRKVFRAIMGNMTNEMMKLAKNGMYVENCWAESKANVWQVRAQSSLASSVISVIIEEAAPLTPPIGLERKSSSSSSSTIRASNQYGEDTRTEVIPNAETIIPSRNSPIQKSVHVINQIEEVKPEFEPPNTTPRIATPPQTCKPLSPSTLCQQHEGPPEPGLEEMNQSLAVSTATAAAQDLCIPSNQNKQDRCYINPEETIQPLLSVTPAVKSPLHDAENVKRDEGKEPSGSSPKEMVFLTSTISPAQDSLTQQPSLANEHVGEEANGTQNSESEETISSRATLARQIQPIPESNLVTNQDKMSSPALNKVPPSQLWQQLNTAKQQQKHNKERRIASQHSTRAIEHSDHPTQDSSRNKMDVEIPKRLQNQNSRTASLLHPFPAEQEIKHEEEKPKRKPSPKEKPHNSISPQHPPQPPSQTLTHTSLPLSLPILPTTTTFTLHLTPLHEPNIEYLFDLTTISYGTIEISACEATETRRCVYVNQMGTEEEVFLRPDGDERVLEYGISFGRECMSVRAVITWSDGEEGV</sequence>
<feature type="compositionally biased region" description="Basic and acidic residues" evidence="1">
    <location>
        <begin position="725"/>
        <end position="748"/>
    </location>
</feature>
<dbReference type="Proteomes" id="UP000696280">
    <property type="component" value="Unassembled WGS sequence"/>
</dbReference>
<feature type="region of interest" description="Disordered" evidence="1">
    <location>
        <begin position="644"/>
        <end position="663"/>
    </location>
</feature>
<evidence type="ECO:0000256" key="1">
    <source>
        <dbReference type="SAM" id="MobiDB-lite"/>
    </source>
</evidence>
<feature type="compositionally biased region" description="Polar residues" evidence="1">
    <location>
        <begin position="698"/>
        <end position="708"/>
    </location>
</feature>